<reference evidence="12" key="1">
    <citation type="journal article" date="2019" name="Int. J. Syst. Evol. Microbiol.">
        <title>The Global Catalogue of Microorganisms (GCM) 10K type strain sequencing project: providing services to taxonomists for standard genome sequencing and annotation.</title>
        <authorList>
            <consortium name="The Broad Institute Genomics Platform"/>
            <consortium name="The Broad Institute Genome Sequencing Center for Infectious Disease"/>
            <person name="Wu L."/>
            <person name="Ma J."/>
        </authorList>
    </citation>
    <scope>NUCLEOTIDE SEQUENCE [LARGE SCALE GENOMIC DNA]</scope>
    <source>
        <strain evidence="12">CCM 7941</strain>
    </source>
</reference>
<dbReference type="SUPFAM" id="SSF46600">
    <property type="entry name" value="C-terminal UvrC-binding domain of UvrB"/>
    <property type="match status" value="1"/>
</dbReference>
<keyword evidence="4" id="KW-0267">Excision nuclease</keyword>
<name>A0ABV7LH88_9HYPH</name>
<feature type="compositionally biased region" description="Pro residues" evidence="7">
    <location>
        <begin position="41"/>
        <end position="54"/>
    </location>
</feature>
<dbReference type="InterPro" id="IPR000305">
    <property type="entry name" value="GIY-YIG_endonuc"/>
</dbReference>
<keyword evidence="3" id="KW-0228">DNA excision</keyword>
<dbReference type="Gene3D" id="3.30.420.340">
    <property type="entry name" value="UvrC, RNAse H endonuclease domain"/>
    <property type="match status" value="1"/>
</dbReference>
<dbReference type="Pfam" id="PF01541">
    <property type="entry name" value="GIY-YIG"/>
    <property type="match status" value="1"/>
</dbReference>
<dbReference type="InterPro" id="IPR038476">
    <property type="entry name" value="UvrC_RNase_H_dom_sf"/>
</dbReference>
<dbReference type="InterPro" id="IPR036876">
    <property type="entry name" value="UVR_dom_sf"/>
</dbReference>
<feature type="domain" description="GIY-YIG" evidence="9">
    <location>
        <begin position="103"/>
        <end position="182"/>
    </location>
</feature>
<feature type="region of interest" description="Disordered" evidence="7">
    <location>
        <begin position="553"/>
        <end position="586"/>
    </location>
</feature>
<evidence type="ECO:0000256" key="3">
    <source>
        <dbReference type="ARBA" id="ARBA00022769"/>
    </source>
</evidence>
<dbReference type="PROSITE" id="PS50164">
    <property type="entry name" value="GIY_YIG"/>
    <property type="match status" value="1"/>
</dbReference>
<protein>
    <submittedName>
        <fullName evidence="11">Excinuclease ABC subunit UvrC</fullName>
    </submittedName>
</protein>
<dbReference type="InterPro" id="IPR035901">
    <property type="entry name" value="GIY-YIG_endonuc_sf"/>
</dbReference>
<evidence type="ECO:0000256" key="1">
    <source>
        <dbReference type="ARBA" id="ARBA00022490"/>
    </source>
</evidence>
<dbReference type="PANTHER" id="PTHR30562">
    <property type="entry name" value="UVRC/OXIDOREDUCTASE"/>
    <property type="match status" value="1"/>
</dbReference>
<evidence type="ECO:0000256" key="5">
    <source>
        <dbReference type="ARBA" id="ARBA00023204"/>
    </source>
</evidence>
<dbReference type="PROSITE" id="PS50165">
    <property type="entry name" value="UVRC"/>
    <property type="match status" value="1"/>
</dbReference>
<dbReference type="RefSeq" id="WP_376868858.1">
    <property type="nucleotide sequence ID" value="NZ_JBHRUV010000044.1"/>
</dbReference>
<keyword evidence="6" id="KW-0742">SOS response</keyword>
<dbReference type="EMBL" id="JBHRUV010000044">
    <property type="protein sequence ID" value="MFC3266493.1"/>
    <property type="molecule type" value="Genomic_DNA"/>
</dbReference>
<dbReference type="InterPro" id="IPR001162">
    <property type="entry name" value="UvrC_RNase_H_dom"/>
</dbReference>
<evidence type="ECO:0000256" key="6">
    <source>
        <dbReference type="ARBA" id="ARBA00023236"/>
    </source>
</evidence>
<dbReference type="Pfam" id="PF08459">
    <property type="entry name" value="UvrC_RNaseH_dom"/>
    <property type="match status" value="1"/>
</dbReference>
<dbReference type="Pfam" id="PF22920">
    <property type="entry name" value="UvrC_RNaseH"/>
    <property type="match status" value="1"/>
</dbReference>
<dbReference type="SUPFAM" id="SSF82771">
    <property type="entry name" value="GIY-YIG endonuclease"/>
    <property type="match status" value="1"/>
</dbReference>
<dbReference type="PANTHER" id="PTHR30562:SF1">
    <property type="entry name" value="UVRABC SYSTEM PROTEIN C"/>
    <property type="match status" value="1"/>
</dbReference>
<feature type="compositionally biased region" description="Low complexity" evidence="7">
    <location>
        <begin position="553"/>
        <end position="565"/>
    </location>
</feature>
<proteinExistence type="predicted"/>
<dbReference type="Gene3D" id="3.40.1440.10">
    <property type="entry name" value="GIY-YIG endonuclease"/>
    <property type="match status" value="1"/>
</dbReference>
<feature type="domain" description="UVR" evidence="8">
    <location>
        <begin position="292"/>
        <end position="327"/>
    </location>
</feature>
<feature type="compositionally biased region" description="Low complexity" evidence="7">
    <location>
        <begin position="13"/>
        <end position="38"/>
    </location>
</feature>
<dbReference type="SMART" id="SM00465">
    <property type="entry name" value="GIYc"/>
    <property type="match status" value="1"/>
</dbReference>
<dbReference type="InterPro" id="IPR047296">
    <property type="entry name" value="GIY-YIG_UvrC_Cho"/>
</dbReference>
<gene>
    <name evidence="11" type="primary">uvrC</name>
    <name evidence="11" type="ORF">ACFOEX_09020</name>
</gene>
<feature type="region of interest" description="Disordered" evidence="7">
    <location>
        <begin position="1"/>
        <end position="69"/>
    </location>
</feature>
<keyword evidence="1" id="KW-0963">Cytoplasm</keyword>
<evidence type="ECO:0000256" key="7">
    <source>
        <dbReference type="SAM" id="MobiDB-lite"/>
    </source>
</evidence>
<evidence type="ECO:0000259" key="9">
    <source>
        <dbReference type="PROSITE" id="PS50164"/>
    </source>
</evidence>
<dbReference type="Pfam" id="PF02151">
    <property type="entry name" value="UVR"/>
    <property type="match status" value="1"/>
</dbReference>
<keyword evidence="5" id="KW-0234">DNA repair</keyword>
<evidence type="ECO:0000313" key="11">
    <source>
        <dbReference type="EMBL" id="MFC3266493.1"/>
    </source>
</evidence>
<evidence type="ECO:0000256" key="2">
    <source>
        <dbReference type="ARBA" id="ARBA00022763"/>
    </source>
</evidence>
<dbReference type="CDD" id="cd10434">
    <property type="entry name" value="GIY-YIG_UvrC_Cho"/>
    <property type="match status" value="1"/>
</dbReference>
<evidence type="ECO:0000313" key="12">
    <source>
        <dbReference type="Proteomes" id="UP001595536"/>
    </source>
</evidence>
<dbReference type="PROSITE" id="PS50151">
    <property type="entry name" value="UVR"/>
    <property type="match status" value="1"/>
</dbReference>
<dbReference type="Proteomes" id="UP001595536">
    <property type="component" value="Unassembled WGS sequence"/>
</dbReference>
<dbReference type="NCBIfam" id="TIGR00194">
    <property type="entry name" value="uvrC"/>
    <property type="match status" value="1"/>
</dbReference>
<dbReference type="InterPro" id="IPR001943">
    <property type="entry name" value="UVR_dom"/>
</dbReference>
<accession>A0ABV7LH88</accession>
<evidence type="ECO:0000259" key="10">
    <source>
        <dbReference type="PROSITE" id="PS50165"/>
    </source>
</evidence>
<dbReference type="Gene3D" id="4.10.860.10">
    <property type="entry name" value="UVR domain"/>
    <property type="match status" value="1"/>
</dbReference>
<comment type="caution">
    <text evidence="11">The sequence shown here is derived from an EMBL/GenBank/DDBJ whole genome shotgun (WGS) entry which is preliminary data.</text>
</comment>
<feature type="non-terminal residue" evidence="11">
    <location>
        <position position="611"/>
    </location>
</feature>
<evidence type="ECO:0000259" key="8">
    <source>
        <dbReference type="PROSITE" id="PS50151"/>
    </source>
</evidence>
<evidence type="ECO:0000256" key="4">
    <source>
        <dbReference type="ARBA" id="ARBA00022881"/>
    </source>
</evidence>
<keyword evidence="2" id="KW-0227">DNA damage</keyword>
<dbReference type="InterPro" id="IPR004791">
    <property type="entry name" value="UvrC"/>
</dbReference>
<dbReference type="InterPro" id="IPR050066">
    <property type="entry name" value="UvrABC_protein_C"/>
</dbReference>
<organism evidence="11 12">
    <name type="scientific">Camelimonas abortus</name>
    <dbReference type="NCBI Taxonomy" id="1017184"/>
    <lineage>
        <taxon>Bacteria</taxon>
        <taxon>Pseudomonadati</taxon>
        <taxon>Pseudomonadota</taxon>
        <taxon>Alphaproteobacteria</taxon>
        <taxon>Hyphomicrobiales</taxon>
        <taxon>Chelatococcaceae</taxon>
        <taxon>Camelimonas</taxon>
    </lineage>
</organism>
<feature type="domain" description="UvrC family homology region profile" evidence="10">
    <location>
        <begin position="343"/>
        <end position="610"/>
    </location>
</feature>
<keyword evidence="12" id="KW-1185">Reference proteome</keyword>
<sequence length="611" mass="65120">MSRLPHATPSGQAGPAAPDAADAAGTGAPAPAAAAARPADPEPPPAGGPAPAYPAPAESDAQAGFAESDSGVELDLAGDSAMAEGALAAGVEVIRRFWRTLPGSPGVYRMIDASGEVLYVGKARNLKNRVASYTRGVGHGGARTARMIAATARMEFVTTRTETEALLLEANLIKQLRPRYNVLLRDDKSFPYILVTSGHRAPQLVKHRGPRNRPGDYYGPFASASAVARTLDAMERAFMLRTCSDTYFENRTRPCLQFQIRRCSGPCTNEISQEDYDALVAEAKAFLSGRSTAVRERLAREMQAASDRLEFEKAARYRDRLAALSAIQSSQDINPRTVEEADVFGIAEQAGQFCVQAFFFRNRQNWGNVSYFPRADRSTGAGEVLGAFIAQFYDDRPCPRLILTSTEPDDSELLAAALAAKSGHAVELVTPRRGEKRDLAGHAARNAHEALSRRLAETASQQKLMQALAGALGLPRPPRRIEVYDNSHIMGTNAVGGMIVAGPGGFAKTHYRTFNMRAADLTPGDDYAMMKEMLRRRFARLLKEAPRPAATEAAAAGADVAAPPGAGAGPSPAPEAEACLADEAADPGALPAWPDLVLVDGGRGQLEAARA</sequence>